<evidence type="ECO:0000313" key="1">
    <source>
        <dbReference type="EMBL" id="MBH0780999.1"/>
    </source>
</evidence>
<dbReference type="Gene3D" id="3.40.50.2000">
    <property type="entry name" value="Glycogen Phosphorylase B"/>
    <property type="match status" value="2"/>
</dbReference>
<keyword evidence="2" id="KW-1185">Reference proteome</keyword>
<dbReference type="AlphaFoldDB" id="A0A931IG95"/>
<evidence type="ECO:0000313" key="2">
    <source>
        <dbReference type="Proteomes" id="UP000655751"/>
    </source>
</evidence>
<name>A0A931IG95_9NOCA</name>
<dbReference type="RefSeq" id="WP_196153307.1">
    <property type="nucleotide sequence ID" value="NZ_JADMLG010000020.1"/>
</dbReference>
<organism evidence="1 2">
    <name type="scientific">Nocardia bovistercoris</name>
    <dbReference type="NCBI Taxonomy" id="2785916"/>
    <lineage>
        <taxon>Bacteria</taxon>
        <taxon>Bacillati</taxon>
        <taxon>Actinomycetota</taxon>
        <taxon>Actinomycetes</taxon>
        <taxon>Mycobacteriales</taxon>
        <taxon>Nocardiaceae</taxon>
        <taxon>Nocardia</taxon>
    </lineage>
</organism>
<dbReference type="Proteomes" id="UP000655751">
    <property type="component" value="Unassembled WGS sequence"/>
</dbReference>
<protein>
    <submittedName>
        <fullName evidence="1">Uncharacterized protein</fullName>
    </submittedName>
</protein>
<reference evidence="1" key="1">
    <citation type="submission" date="2020-11" db="EMBL/GenBank/DDBJ databases">
        <title>Nocardia NEAU-351.nov., a novel actinomycete isolated from the cow dung.</title>
        <authorList>
            <person name="Zhang X."/>
        </authorList>
    </citation>
    <scope>NUCLEOTIDE SEQUENCE</scope>
    <source>
        <strain evidence="1">NEAU-351</strain>
    </source>
</reference>
<dbReference type="EMBL" id="JADMLG010000020">
    <property type="protein sequence ID" value="MBH0780999.1"/>
    <property type="molecule type" value="Genomic_DNA"/>
</dbReference>
<accession>A0A931IG95</accession>
<sequence length="65" mass="7368">MRGHHLLHSEITVARIESRVGELLGDRAYRDVAERSRREIRFQSVPAELVSTLAEIAGEDISVRL</sequence>
<comment type="caution">
    <text evidence="1">The sequence shown here is derived from an EMBL/GenBank/DDBJ whole genome shotgun (WGS) entry which is preliminary data.</text>
</comment>
<proteinExistence type="predicted"/>
<gene>
    <name evidence="1" type="ORF">IT779_32480</name>
</gene>